<evidence type="ECO:0000256" key="2">
    <source>
        <dbReference type="ARBA" id="ARBA00021200"/>
    </source>
</evidence>
<dbReference type="GO" id="GO:0043235">
    <property type="term" value="C:receptor complex"/>
    <property type="evidence" value="ECO:0007669"/>
    <property type="project" value="EnsemblMetazoa"/>
</dbReference>
<feature type="compositionally biased region" description="Acidic residues" evidence="10">
    <location>
        <begin position="515"/>
        <end position="527"/>
    </location>
</feature>
<evidence type="ECO:0000313" key="14">
    <source>
        <dbReference type="Proteomes" id="UP000007798"/>
    </source>
</evidence>
<dbReference type="KEGG" id="dwi:6642247"/>
<evidence type="ECO:0000256" key="4">
    <source>
        <dbReference type="ARBA" id="ARBA00022475"/>
    </source>
</evidence>
<dbReference type="GO" id="GO:0016324">
    <property type="term" value="C:apical plasma membrane"/>
    <property type="evidence" value="ECO:0007669"/>
    <property type="project" value="TreeGrafter"/>
</dbReference>
<keyword evidence="7" id="KW-0653">Protein transport</keyword>
<sequence length="527" mass="59530">MMKLLSFFAVCLSFHLNVVLATKFYRENLGFNQPSFWVEDYKPCQMDVMVFPEHYPAVLSLPQNISSGGFILPLDGAILMNEEATIQLSAGQDQRHKDASCESDEGHAYLQSPTIRKWFDPNTWSAVAGGSPLASPMPELERIPCDDEPVIIRGTGSLSFDLENIEDLRMGQLFLAGSSISKMYLEELLTRDLGQLLFHNAENVRVEYYRGELCGCHKNFDRLIEPVCHNVEEQCEPPHCLSPVLPYGSCCFICGAIMTTPSSYCPEADRKSLLDYLNQYSDDENVNVYVDYVGSDNFGNFLQTIITDRGVFHGQSVDFMQRLLEHHNDSQVVAKYASESRFKYAGNPHNPNVSFASVLLILFCMALVGVVAIIMLAHYMPENPYLNRIPQWIHDPRRWRWHHLGLRLRRQLQFNRLDNSGSRRGVSGVEPLSVLSYDAESGVVRERAFDNPMFEQEPTQHRTQEEVGGMGGAMTEDSMHKSEMRPAPKVETGELDNCSLDAEEQELAEINLDSSEAESEGEAETKE</sequence>
<dbReference type="GO" id="GO:0030139">
    <property type="term" value="C:endocytic vesicle"/>
    <property type="evidence" value="ECO:0007669"/>
    <property type="project" value="TreeGrafter"/>
</dbReference>
<dbReference type="EMBL" id="CH963857">
    <property type="protein sequence ID" value="EDW76139.1"/>
    <property type="molecule type" value="Genomic_DNA"/>
</dbReference>
<dbReference type="GO" id="GO:0072583">
    <property type="term" value="P:clathrin-dependent endocytosis"/>
    <property type="evidence" value="ECO:0007669"/>
    <property type="project" value="EnsemblMetazoa"/>
</dbReference>
<dbReference type="OrthoDB" id="1898221at2759"/>
<dbReference type="GO" id="GO:0097017">
    <property type="term" value="P:renal protein absorption"/>
    <property type="evidence" value="ECO:0007669"/>
    <property type="project" value="EnsemblMetazoa"/>
</dbReference>
<evidence type="ECO:0000256" key="1">
    <source>
        <dbReference type="ARBA" id="ARBA00004251"/>
    </source>
</evidence>
<dbReference type="AlphaFoldDB" id="B4MWJ8"/>
<feature type="chain" id="PRO_5002818768" description="Protein amnionless" evidence="12">
    <location>
        <begin position="22"/>
        <end position="527"/>
    </location>
</feature>
<evidence type="ECO:0000256" key="8">
    <source>
        <dbReference type="ARBA" id="ARBA00022989"/>
    </source>
</evidence>
<comment type="subcellular location">
    <subcellularLocation>
        <location evidence="1">Cell membrane</location>
        <topology evidence="1">Single-pass type I membrane protein</topology>
    </subcellularLocation>
</comment>
<reference evidence="13 14" key="1">
    <citation type="journal article" date="2007" name="Nature">
        <title>Evolution of genes and genomes on the Drosophila phylogeny.</title>
        <authorList>
            <consortium name="Drosophila 12 Genomes Consortium"/>
            <person name="Clark A.G."/>
            <person name="Eisen M.B."/>
            <person name="Smith D.R."/>
            <person name="Bergman C.M."/>
            <person name="Oliver B."/>
            <person name="Markow T.A."/>
            <person name="Kaufman T.C."/>
            <person name="Kellis M."/>
            <person name="Gelbart W."/>
            <person name="Iyer V.N."/>
            <person name="Pollard D.A."/>
            <person name="Sackton T.B."/>
            <person name="Larracuente A.M."/>
            <person name="Singh N.D."/>
            <person name="Abad J.P."/>
            <person name="Abt D.N."/>
            <person name="Adryan B."/>
            <person name="Aguade M."/>
            <person name="Akashi H."/>
            <person name="Anderson W.W."/>
            <person name="Aquadro C.F."/>
            <person name="Ardell D.H."/>
            <person name="Arguello R."/>
            <person name="Artieri C.G."/>
            <person name="Barbash D.A."/>
            <person name="Barker D."/>
            <person name="Barsanti P."/>
            <person name="Batterham P."/>
            <person name="Batzoglou S."/>
            <person name="Begun D."/>
            <person name="Bhutkar A."/>
            <person name="Blanco E."/>
            <person name="Bosak S.A."/>
            <person name="Bradley R.K."/>
            <person name="Brand A.D."/>
            <person name="Brent M.R."/>
            <person name="Brooks A.N."/>
            <person name="Brown R.H."/>
            <person name="Butlin R.K."/>
            <person name="Caggese C."/>
            <person name="Calvi B.R."/>
            <person name="Bernardo de Carvalho A."/>
            <person name="Caspi A."/>
            <person name="Castrezana S."/>
            <person name="Celniker S.E."/>
            <person name="Chang J.L."/>
            <person name="Chapple C."/>
            <person name="Chatterji S."/>
            <person name="Chinwalla A."/>
            <person name="Civetta A."/>
            <person name="Clifton S.W."/>
            <person name="Comeron J.M."/>
            <person name="Costello J.C."/>
            <person name="Coyne J.A."/>
            <person name="Daub J."/>
            <person name="David R.G."/>
            <person name="Delcher A.L."/>
            <person name="Delehaunty K."/>
            <person name="Do C.B."/>
            <person name="Ebling H."/>
            <person name="Edwards K."/>
            <person name="Eickbush T."/>
            <person name="Evans J.D."/>
            <person name="Filipski A."/>
            <person name="Findeiss S."/>
            <person name="Freyhult E."/>
            <person name="Fulton L."/>
            <person name="Fulton R."/>
            <person name="Garcia A.C."/>
            <person name="Gardiner A."/>
            <person name="Garfield D.A."/>
            <person name="Garvin B.E."/>
            <person name="Gibson G."/>
            <person name="Gilbert D."/>
            <person name="Gnerre S."/>
            <person name="Godfrey J."/>
            <person name="Good R."/>
            <person name="Gotea V."/>
            <person name="Gravely B."/>
            <person name="Greenberg A.J."/>
            <person name="Griffiths-Jones S."/>
            <person name="Gross S."/>
            <person name="Guigo R."/>
            <person name="Gustafson E.A."/>
            <person name="Haerty W."/>
            <person name="Hahn M.W."/>
            <person name="Halligan D.L."/>
            <person name="Halpern A.L."/>
            <person name="Halter G.M."/>
            <person name="Han M.V."/>
            <person name="Heger A."/>
            <person name="Hillier L."/>
            <person name="Hinrichs A.S."/>
            <person name="Holmes I."/>
            <person name="Hoskins R.A."/>
            <person name="Hubisz M.J."/>
            <person name="Hultmark D."/>
            <person name="Huntley M.A."/>
            <person name="Jaffe D.B."/>
            <person name="Jagadeeshan S."/>
            <person name="Jeck W.R."/>
            <person name="Johnson J."/>
            <person name="Jones C.D."/>
            <person name="Jordan W.C."/>
            <person name="Karpen G.H."/>
            <person name="Kataoka E."/>
            <person name="Keightley P.D."/>
            <person name="Kheradpour P."/>
            <person name="Kirkness E.F."/>
            <person name="Koerich L.B."/>
            <person name="Kristiansen K."/>
            <person name="Kudrna D."/>
            <person name="Kulathinal R.J."/>
            <person name="Kumar S."/>
            <person name="Kwok R."/>
            <person name="Lander E."/>
            <person name="Langley C.H."/>
            <person name="Lapoint R."/>
            <person name="Lazzaro B.P."/>
            <person name="Lee S.J."/>
            <person name="Levesque L."/>
            <person name="Li R."/>
            <person name="Lin C.F."/>
            <person name="Lin M.F."/>
            <person name="Lindblad-Toh K."/>
            <person name="Llopart A."/>
            <person name="Long M."/>
            <person name="Low L."/>
            <person name="Lozovsky E."/>
            <person name="Lu J."/>
            <person name="Luo M."/>
            <person name="Machado C.A."/>
            <person name="Makalowski W."/>
            <person name="Marzo M."/>
            <person name="Matsuda M."/>
            <person name="Matzkin L."/>
            <person name="McAllister B."/>
            <person name="McBride C.S."/>
            <person name="McKernan B."/>
            <person name="McKernan K."/>
            <person name="Mendez-Lago M."/>
            <person name="Minx P."/>
            <person name="Mollenhauer M.U."/>
            <person name="Montooth K."/>
            <person name="Mount S.M."/>
            <person name="Mu X."/>
            <person name="Myers E."/>
            <person name="Negre B."/>
            <person name="Newfeld S."/>
            <person name="Nielsen R."/>
            <person name="Noor M.A."/>
            <person name="O'Grady P."/>
            <person name="Pachter L."/>
            <person name="Papaceit M."/>
            <person name="Parisi M.J."/>
            <person name="Parisi M."/>
            <person name="Parts L."/>
            <person name="Pedersen J.S."/>
            <person name="Pesole G."/>
            <person name="Phillippy A.M."/>
            <person name="Ponting C.P."/>
            <person name="Pop M."/>
            <person name="Porcelli D."/>
            <person name="Powell J.R."/>
            <person name="Prohaska S."/>
            <person name="Pruitt K."/>
            <person name="Puig M."/>
            <person name="Quesneville H."/>
            <person name="Ram K.R."/>
            <person name="Rand D."/>
            <person name="Rasmussen M.D."/>
            <person name="Reed L.K."/>
            <person name="Reenan R."/>
            <person name="Reily A."/>
            <person name="Remington K.A."/>
            <person name="Rieger T.T."/>
            <person name="Ritchie M.G."/>
            <person name="Robin C."/>
            <person name="Rogers Y.H."/>
            <person name="Rohde C."/>
            <person name="Rozas J."/>
            <person name="Rubenfield M.J."/>
            <person name="Ruiz A."/>
            <person name="Russo S."/>
            <person name="Salzberg S.L."/>
            <person name="Sanchez-Gracia A."/>
            <person name="Saranga D.J."/>
            <person name="Sato H."/>
            <person name="Schaeffer S.W."/>
            <person name="Schatz M.C."/>
            <person name="Schlenke T."/>
            <person name="Schwartz R."/>
            <person name="Segarra C."/>
            <person name="Singh R.S."/>
            <person name="Sirot L."/>
            <person name="Sirota M."/>
            <person name="Sisneros N.B."/>
            <person name="Smith C.D."/>
            <person name="Smith T.F."/>
            <person name="Spieth J."/>
            <person name="Stage D.E."/>
            <person name="Stark A."/>
            <person name="Stephan W."/>
            <person name="Strausberg R.L."/>
            <person name="Strempel S."/>
            <person name="Sturgill D."/>
            <person name="Sutton G."/>
            <person name="Sutton G.G."/>
            <person name="Tao W."/>
            <person name="Teichmann S."/>
            <person name="Tobari Y.N."/>
            <person name="Tomimura Y."/>
            <person name="Tsolas J.M."/>
            <person name="Valente V.L."/>
            <person name="Venter E."/>
            <person name="Venter J.C."/>
            <person name="Vicario S."/>
            <person name="Vieira F.G."/>
            <person name="Vilella A.J."/>
            <person name="Villasante A."/>
            <person name="Walenz B."/>
            <person name="Wang J."/>
            <person name="Wasserman M."/>
            <person name="Watts T."/>
            <person name="Wilson D."/>
            <person name="Wilson R.K."/>
            <person name="Wing R.A."/>
            <person name="Wolfner M.F."/>
            <person name="Wong A."/>
            <person name="Wong G.K."/>
            <person name="Wu C.I."/>
            <person name="Wu G."/>
            <person name="Yamamoto D."/>
            <person name="Yang H.P."/>
            <person name="Yang S.P."/>
            <person name="Yorke J.A."/>
            <person name="Yoshida K."/>
            <person name="Zdobnov E."/>
            <person name="Zhang P."/>
            <person name="Zhang Y."/>
            <person name="Zimin A.V."/>
            <person name="Baldwin J."/>
            <person name="Abdouelleil A."/>
            <person name="Abdulkadir J."/>
            <person name="Abebe A."/>
            <person name="Abera B."/>
            <person name="Abreu J."/>
            <person name="Acer S.C."/>
            <person name="Aftuck L."/>
            <person name="Alexander A."/>
            <person name="An P."/>
            <person name="Anderson E."/>
            <person name="Anderson S."/>
            <person name="Arachi H."/>
            <person name="Azer M."/>
            <person name="Bachantsang P."/>
            <person name="Barry A."/>
            <person name="Bayul T."/>
            <person name="Berlin A."/>
            <person name="Bessette D."/>
            <person name="Bloom T."/>
            <person name="Blye J."/>
            <person name="Boguslavskiy L."/>
            <person name="Bonnet C."/>
            <person name="Boukhgalter B."/>
            <person name="Bourzgui I."/>
            <person name="Brown A."/>
            <person name="Cahill P."/>
            <person name="Channer S."/>
            <person name="Cheshatsang Y."/>
            <person name="Chuda L."/>
            <person name="Citroen M."/>
            <person name="Collymore A."/>
            <person name="Cooke P."/>
            <person name="Costello M."/>
            <person name="D'Aco K."/>
            <person name="Daza R."/>
            <person name="De Haan G."/>
            <person name="DeGray S."/>
            <person name="DeMaso C."/>
            <person name="Dhargay N."/>
            <person name="Dooley K."/>
            <person name="Dooley E."/>
            <person name="Doricent M."/>
            <person name="Dorje P."/>
            <person name="Dorjee K."/>
            <person name="Dupes A."/>
            <person name="Elong R."/>
            <person name="Falk J."/>
            <person name="Farina A."/>
            <person name="Faro S."/>
            <person name="Ferguson D."/>
            <person name="Fisher S."/>
            <person name="Foley C.D."/>
            <person name="Franke A."/>
            <person name="Friedrich D."/>
            <person name="Gadbois L."/>
            <person name="Gearin G."/>
            <person name="Gearin C.R."/>
            <person name="Giannoukos G."/>
            <person name="Goode T."/>
            <person name="Graham J."/>
            <person name="Grandbois E."/>
            <person name="Grewal S."/>
            <person name="Gyaltsen K."/>
            <person name="Hafez N."/>
            <person name="Hagos B."/>
            <person name="Hall J."/>
            <person name="Henson C."/>
            <person name="Hollinger A."/>
            <person name="Honan T."/>
            <person name="Huard M.D."/>
            <person name="Hughes L."/>
            <person name="Hurhula B."/>
            <person name="Husby M.E."/>
            <person name="Kamat A."/>
            <person name="Kanga B."/>
            <person name="Kashin S."/>
            <person name="Khazanovich D."/>
            <person name="Kisner P."/>
            <person name="Lance K."/>
            <person name="Lara M."/>
            <person name="Lee W."/>
            <person name="Lennon N."/>
            <person name="Letendre F."/>
            <person name="LeVine R."/>
            <person name="Lipovsky A."/>
            <person name="Liu X."/>
            <person name="Liu J."/>
            <person name="Liu S."/>
            <person name="Lokyitsang T."/>
            <person name="Lokyitsang Y."/>
            <person name="Lubonja R."/>
            <person name="Lui A."/>
            <person name="MacDonald P."/>
            <person name="Magnisalis V."/>
            <person name="Maru K."/>
            <person name="Matthews C."/>
            <person name="McCusker W."/>
            <person name="McDonough S."/>
            <person name="Mehta T."/>
            <person name="Meldrim J."/>
            <person name="Meneus L."/>
            <person name="Mihai O."/>
            <person name="Mihalev A."/>
            <person name="Mihova T."/>
            <person name="Mittelman R."/>
            <person name="Mlenga V."/>
            <person name="Montmayeur A."/>
            <person name="Mulrain L."/>
            <person name="Navidi A."/>
            <person name="Naylor J."/>
            <person name="Negash T."/>
            <person name="Nguyen T."/>
            <person name="Nguyen N."/>
            <person name="Nicol R."/>
            <person name="Norbu C."/>
            <person name="Norbu N."/>
            <person name="Novod N."/>
            <person name="O'Neill B."/>
            <person name="Osman S."/>
            <person name="Markiewicz E."/>
            <person name="Oyono O.L."/>
            <person name="Patti C."/>
            <person name="Phunkhang P."/>
            <person name="Pierre F."/>
            <person name="Priest M."/>
            <person name="Raghuraman S."/>
            <person name="Rege F."/>
            <person name="Reyes R."/>
            <person name="Rise C."/>
            <person name="Rogov P."/>
            <person name="Ross K."/>
            <person name="Ryan E."/>
            <person name="Settipalli S."/>
            <person name="Shea T."/>
            <person name="Sherpa N."/>
            <person name="Shi L."/>
            <person name="Shih D."/>
            <person name="Sparrow T."/>
            <person name="Spaulding J."/>
            <person name="Stalker J."/>
            <person name="Stange-Thomann N."/>
            <person name="Stavropoulos S."/>
            <person name="Stone C."/>
            <person name="Strader C."/>
            <person name="Tesfaye S."/>
            <person name="Thomson T."/>
            <person name="Thoulutsang Y."/>
            <person name="Thoulutsang D."/>
            <person name="Topham K."/>
            <person name="Topping I."/>
            <person name="Tsamla T."/>
            <person name="Vassiliev H."/>
            <person name="Vo A."/>
            <person name="Wangchuk T."/>
            <person name="Wangdi T."/>
            <person name="Weiand M."/>
            <person name="Wilkinson J."/>
            <person name="Wilson A."/>
            <person name="Yadav S."/>
            <person name="Young G."/>
            <person name="Yu Q."/>
            <person name="Zembek L."/>
            <person name="Zhong D."/>
            <person name="Zimmer A."/>
            <person name="Zwirko Z."/>
            <person name="Jaffe D.B."/>
            <person name="Alvarez P."/>
            <person name="Brockman W."/>
            <person name="Butler J."/>
            <person name="Chin C."/>
            <person name="Gnerre S."/>
            <person name="Grabherr M."/>
            <person name="Kleber M."/>
            <person name="Mauceli E."/>
            <person name="MacCallum I."/>
        </authorList>
    </citation>
    <scope>NUCLEOTIDE SEQUENCE [LARGE SCALE GENOMIC DNA]</scope>
    <source>
        <strain evidence="14">Tucson 14030-0811.24</strain>
    </source>
</reference>
<feature type="compositionally biased region" description="Basic and acidic residues" evidence="10">
    <location>
        <begin position="477"/>
        <end position="492"/>
    </location>
</feature>
<dbReference type="Proteomes" id="UP000007798">
    <property type="component" value="Unassembled WGS sequence"/>
</dbReference>
<keyword evidence="3" id="KW-0813">Transport</keyword>
<keyword evidence="5 11" id="KW-0812">Transmembrane</keyword>
<dbReference type="eggNOG" id="ENOG502QUUQ">
    <property type="taxonomic scope" value="Eukaryota"/>
</dbReference>
<keyword evidence="6 12" id="KW-0732">Signal</keyword>
<organism evidence="13 14">
    <name type="scientific">Drosophila willistoni</name>
    <name type="common">Fruit fly</name>
    <dbReference type="NCBI Taxonomy" id="7260"/>
    <lineage>
        <taxon>Eukaryota</taxon>
        <taxon>Metazoa</taxon>
        <taxon>Ecdysozoa</taxon>
        <taxon>Arthropoda</taxon>
        <taxon>Hexapoda</taxon>
        <taxon>Insecta</taxon>
        <taxon>Pterygota</taxon>
        <taxon>Neoptera</taxon>
        <taxon>Endopterygota</taxon>
        <taxon>Diptera</taxon>
        <taxon>Brachycera</taxon>
        <taxon>Muscomorpha</taxon>
        <taxon>Ephydroidea</taxon>
        <taxon>Drosophilidae</taxon>
        <taxon>Drosophila</taxon>
        <taxon>Sophophora</taxon>
    </lineage>
</organism>
<keyword evidence="8 11" id="KW-1133">Transmembrane helix</keyword>
<evidence type="ECO:0000256" key="6">
    <source>
        <dbReference type="ARBA" id="ARBA00022729"/>
    </source>
</evidence>
<evidence type="ECO:0000313" key="13">
    <source>
        <dbReference type="EMBL" id="EDW76139.1"/>
    </source>
</evidence>
<evidence type="ECO:0000256" key="7">
    <source>
        <dbReference type="ARBA" id="ARBA00022927"/>
    </source>
</evidence>
<feature type="transmembrane region" description="Helical" evidence="11">
    <location>
        <begin position="355"/>
        <end position="379"/>
    </location>
</feature>
<feature type="signal peptide" evidence="12">
    <location>
        <begin position="1"/>
        <end position="21"/>
    </location>
</feature>
<evidence type="ECO:0000256" key="9">
    <source>
        <dbReference type="ARBA" id="ARBA00023136"/>
    </source>
</evidence>
<dbReference type="OMA" id="RRWRWHH"/>
<feature type="region of interest" description="Disordered" evidence="10">
    <location>
        <begin position="455"/>
        <end position="527"/>
    </location>
</feature>
<dbReference type="InterPro" id="IPR026112">
    <property type="entry name" value="AMN"/>
</dbReference>
<protein>
    <recommendedName>
        <fullName evidence="2">Protein amnionless</fullName>
    </recommendedName>
</protein>
<keyword evidence="4" id="KW-1003">Cell membrane</keyword>
<dbReference type="InParanoid" id="B4MWJ8"/>
<accession>B4MWJ8</accession>
<evidence type="ECO:0000256" key="5">
    <source>
        <dbReference type="ARBA" id="ARBA00022692"/>
    </source>
</evidence>
<dbReference type="PANTHER" id="PTHR14995">
    <property type="entry name" value="AMNIONLESS"/>
    <property type="match status" value="1"/>
</dbReference>
<keyword evidence="9 11" id="KW-0472">Membrane</keyword>
<evidence type="ECO:0000256" key="3">
    <source>
        <dbReference type="ARBA" id="ARBA00022448"/>
    </source>
</evidence>
<dbReference type="PhylomeDB" id="B4MWJ8"/>
<evidence type="ECO:0000256" key="10">
    <source>
        <dbReference type="SAM" id="MobiDB-lite"/>
    </source>
</evidence>
<dbReference type="STRING" id="7260.B4MWJ8"/>
<dbReference type="Pfam" id="PF14828">
    <property type="entry name" value="Amnionless"/>
    <property type="match status" value="1"/>
</dbReference>
<dbReference type="HOGENOM" id="CLU_539993_0_0_1"/>
<evidence type="ECO:0000256" key="12">
    <source>
        <dbReference type="SAM" id="SignalP"/>
    </source>
</evidence>
<dbReference type="SMR" id="B4MWJ8"/>
<proteinExistence type="predicted"/>
<dbReference type="GO" id="GO:0097206">
    <property type="term" value="P:nephrocyte filtration"/>
    <property type="evidence" value="ECO:0007669"/>
    <property type="project" value="EnsemblMetazoa"/>
</dbReference>
<gene>
    <name evidence="13" type="primary">Dwil\GK14824</name>
    <name evidence="13" type="ORF">Dwil_GK14824</name>
</gene>
<dbReference type="GO" id="GO:0038024">
    <property type="term" value="F:cargo receptor activity"/>
    <property type="evidence" value="ECO:0007669"/>
    <property type="project" value="EnsemblMetazoa"/>
</dbReference>
<keyword evidence="14" id="KW-1185">Reference proteome</keyword>
<dbReference type="GO" id="GO:0015031">
    <property type="term" value="P:protein transport"/>
    <property type="evidence" value="ECO:0007669"/>
    <property type="project" value="UniProtKB-KW"/>
</dbReference>
<dbReference type="PANTHER" id="PTHR14995:SF2">
    <property type="entry name" value="PROTEIN AMNIONLESS"/>
    <property type="match status" value="1"/>
</dbReference>
<name>B4MWJ8_DROWI</name>
<evidence type="ECO:0000256" key="11">
    <source>
        <dbReference type="SAM" id="Phobius"/>
    </source>
</evidence>